<comment type="caution">
    <text evidence="3">The sequence shown here is derived from an EMBL/GenBank/DDBJ whole genome shotgun (WGS) entry which is preliminary data.</text>
</comment>
<name>A0ABP8DCP2_9ACTN</name>
<reference evidence="4" key="1">
    <citation type="journal article" date="2019" name="Int. J. Syst. Evol. Microbiol.">
        <title>The Global Catalogue of Microorganisms (GCM) 10K type strain sequencing project: providing services to taxonomists for standard genome sequencing and annotation.</title>
        <authorList>
            <consortium name="The Broad Institute Genomics Platform"/>
            <consortium name="The Broad Institute Genome Sequencing Center for Infectious Disease"/>
            <person name="Wu L."/>
            <person name="Ma J."/>
        </authorList>
    </citation>
    <scope>NUCLEOTIDE SEQUENCE [LARGE SCALE GENOMIC DNA]</scope>
    <source>
        <strain evidence="4">JCM 17441</strain>
    </source>
</reference>
<keyword evidence="1" id="KW-1133">Transmembrane helix</keyword>
<feature type="transmembrane region" description="Helical" evidence="1">
    <location>
        <begin position="162"/>
        <end position="183"/>
    </location>
</feature>
<dbReference type="Proteomes" id="UP001500620">
    <property type="component" value="Unassembled WGS sequence"/>
</dbReference>
<accession>A0ABP8DCP2</accession>
<protein>
    <recommendedName>
        <fullName evidence="2">Phosphatidic acid phosphatase type 2/haloperoxidase domain-containing protein</fullName>
    </recommendedName>
</protein>
<dbReference type="CDD" id="cd03392">
    <property type="entry name" value="PAP2_like_2"/>
    <property type="match status" value="1"/>
</dbReference>
<evidence type="ECO:0000313" key="3">
    <source>
        <dbReference type="EMBL" id="GAA4252188.1"/>
    </source>
</evidence>
<dbReference type="Pfam" id="PF01569">
    <property type="entry name" value="PAP2"/>
    <property type="match status" value="1"/>
</dbReference>
<feature type="transmembrane region" description="Helical" evidence="1">
    <location>
        <begin position="135"/>
        <end position="155"/>
    </location>
</feature>
<feature type="transmembrane region" description="Helical" evidence="1">
    <location>
        <begin position="94"/>
        <end position="115"/>
    </location>
</feature>
<dbReference type="SUPFAM" id="SSF48317">
    <property type="entry name" value="Acid phosphatase/Vanadium-dependent haloperoxidase"/>
    <property type="match status" value="1"/>
</dbReference>
<dbReference type="RefSeq" id="WP_345129345.1">
    <property type="nucleotide sequence ID" value="NZ_BAABAT010000012.1"/>
</dbReference>
<dbReference type="SMART" id="SM00014">
    <property type="entry name" value="acidPPc"/>
    <property type="match status" value="1"/>
</dbReference>
<feature type="transmembrane region" description="Helical" evidence="1">
    <location>
        <begin position="71"/>
        <end position="87"/>
    </location>
</feature>
<proteinExistence type="predicted"/>
<evidence type="ECO:0000259" key="2">
    <source>
        <dbReference type="SMART" id="SM00014"/>
    </source>
</evidence>
<gene>
    <name evidence="3" type="ORF">GCM10022255_047720</name>
</gene>
<feature type="transmembrane region" description="Helical" evidence="1">
    <location>
        <begin position="189"/>
        <end position="208"/>
    </location>
</feature>
<keyword evidence="4" id="KW-1185">Reference proteome</keyword>
<evidence type="ECO:0000256" key="1">
    <source>
        <dbReference type="SAM" id="Phobius"/>
    </source>
</evidence>
<dbReference type="InterPro" id="IPR036938">
    <property type="entry name" value="PAP2/HPO_sf"/>
</dbReference>
<dbReference type="EMBL" id="BAABAT010000012">
    <property type="protein sequence ID" value="GAA4252188.1"/>
    <property type="molecule type" value="Genomic_DNA"/>
</dbReference>
<dbReference type="Gene3D" id="1.20.144.10">
    <property type="entry name" value="Phosphatidic acid phosphatase type 2/haloperoxidase"/>
    <property type="match status" value="1"/>
</dbReference>
<organism evidence="3 4">
    <name type="scientific">Dactylosporangium darangshiense</name>
    <dbReference type="NCBI Taxonomy" id="579108"/>
    <lineage>
        <taxon>Bacteria</taxon>
        <taxon>Bacillati</taxon>
        <taxon>Actinomycetota</taxon>
        <taxon>Actinomycetes</taxon>
        <taxon>Micromonosporales</taxon>
        <taxon>Micromonosporaceae</taxon>
        <taxon>Dactylosporangium</taxon>
    </lineage>
</organism>
<dbReference type="InterPro" id="IPR000326">
    <property type="entry name" value="PAP2/HPO"/>
</dbReference>
<keyword evidence="1" id="KW-0812">Transmembrane</keyword>
<sequence length="228" mass="23798">MPSPETLQRRATWLAGAAALALAVLSILAATRSAVLMHPDAVMSAAAGRFTGSHGAVRSATAAVTHSADPLVLWVLLAAGLIALTALRRWRAALYVAAVALTGTAVRLTLLHLIARPRPVDRLIESTGYSFPSGHTTSSALAAGAAIVVVFPLLPPAWPRRAFAAVAATWAALVGLSRILLLAHWPSDVLAGWFLATAVVLALLPFMYGSPAFLRSTRDTAVSDGMLR</sequence>
<dbReference type="PANTHER" id="PTHR14969">
    <property type="entry name" value="SPHINGOSINE-1-PHOSPHATE PHOSPHOHYDROLASE"/>
    <property type="match status" value="1"/>
</dbReference>
<feature type="domain" description="Phosphatidic acid phosphatase type 2/haloperoxidase" evidence="2">
    <location>
        <begin position="93"/>
        <end position="204"/>
    </location>
</feature>
<dbReference type="PANTHER" id="PTHR14969:SF13">
    <property type="entry name" value="AT30094P"/>
    <property type="match status" value="1"/>
</dbReference>
<evidence type="ECO:0000313" key="4">
    <source>
        <dbReference type="Proteomes" id="UP001500620"/>
    </source>
</evidence>
<keyword evidence="1" id="KW-0472">Membrane</keyword>